<dbReference type="EMBL" id="CP065673">
    <property type="protein sequence ID" value="QPS21807.1"/>
    <property type="molecule type" value="Genomic_DNA"/>
</dbReference>
<evidence type="ECO:0000313" key="2">
    <source>
        <dbReference type="Proteomes" id="UP000594967"/>
    </source>
</evidence>
<evidence type="ECO:0008006" key="3">
    <source>
        <dbReference type="Google" id="ProtNLM"/>
    </source>
</evidence>
<evidence type="ECO:0000313" key="1">
    <source>
        <dbReference type="EMBL" id="QPS21807.1"/>
    </source>
</evidence>
<keyword evidence="2" id="KW-1185">Reference proteome</keyword>
<reference evidence="1 2" key="1">
    <citation type="submission" date="2020-12" db="EMBL/GenBank/DDBJ databases">
        <title>FDA dAtabase for Regulatory Grade micrObial Sequences (FDA-ARGOS): Supporting development and validation of Infectious Disease Dx tests.</title>
        <authorList>
            <person name="Sproer C."/>
            <person name="Gronow S."/>
            <person name="Severitt S."/>
            <person name="Schroder I."/>
            <person name="Tallon L."/>
            <person name="Sadzewicz L."/>
            <person name="Zhao X."/>
            <person name="Boylan J."/>
            <person name="Ott S."/>
            <person name="Bowen H."/>
            <person name="Vavikolanu K."/>
            <person name="Mehta A."/>
            <person name="Aluvathingal J."/>
            <person name="Nadendla S."/>
            <person name="Lowell S."/>
            <person name="Myers T."/>
            <person name="Yan Y."/>
            <person name="Sichtig H."/>
        </authorList>
    </citation>
    <scope>NUCLEOTIDE SEQUENCE [LARGE SCALE GENOMIC DNA]</scope>
    <source>
        <strain evidence="1 2">FDAARGOS_907</strain>
    </source>
</reference>
<sequence>MKVGCIHGERLFRREIIRTTVFYYIEYDYNRLSRHSIPQP</sequence>
<accession>A0A7T2WCB7</accession>
<name>A0A7T2WCB7_SERPL</name>
<organism evidence="1 2">
    <name type="scientific">Serratia plymuthica</name>
    <dbReference type="NCBI Taxonomy" id="82996"/>
    <lineage>
        <taxon>Bacteria</taxon>
        <taxon>Pseudomonadati</taxon>
        <taxon>Pseudomonadota</taxon>
        <taxon>Gammaproteobacteria</taxon>
        <taxon>Enterobacterales</taxon>
        <taxon>Yersiniaceae</taxon>
        <taxon>Serratia</taxon>
    </lineage>
</organism>
<dbReference type="Proteomes" id="UP000594967">
    <property type="component" value="Chromosome"/>
</dbReference>
<proteinExistence type="predicted"/>
<protein>
    <recommendedName>
        <fullName evidence="3">Integrase catalytic domain-containing protein</fullName>
    </recommendedName>
</protein>
<gene>
    <name evidence="1" type="ORF">I6G64_05155</name>
</gene>